<dbReference type="Proteomes" id="UP000887576">
    <property type="component" value="Unplaced"/>
</dbReference>
<accession>A0AC34RJY1</accession>
<evidence type="ECO:0000313" key="2">
    <source>
        <dbReference type="WBParaSite" id="JU765_v2.g7561.t2"/>
    </source>
</evidence>
<organism evidence="1 2">
    <name type="scientific">Panagrolaimus sp. JU765</name>
    <dbReference type="NCBI Taxonomy" id="591449"/>
    <lineage>
        <taxon>Eukaryota</taxon>
        <taxon>Metazoa</taxon>
        <taxon>Ecdysozoa</taxon>
        <taxon>Nematoda</taxon>
        <taxon>Chromadorea</taxon>
        <taxon>Rhabditida</taxon>
        <taxon>Tylenchina</taxon>
        <taxon>Panagrolaimomorpha</taxon>
        <taxon>Panagrolaimoidea</taxon>
        <taxon>Panagrolaimidae</taxon>
        <taxon>Panagrolaimus</taxon>
    </lineage>
</organism>
<evidence type="ECO:0000313" key="1">
    <source>
        <dbReference type="Proteomes" id="UP000887576"/>
    </source>
</evidence>
<reference evidence="2" key="1">
    <citation type="submission" date="2022-11" db="UniProtKB">
        <authorList>
            <consortium name="WormBaseParasite"/>
        </authorList>
    </citation>
    <scope>IDENTIFICATION</scope>
</reference>
<dbReference type="WBParaSite" id="JU765_v2.g7561.t2">
    <property type="protein sequence ID" value="JU765_v2.g7561.t2"/>
    <property type="gene ID" value="JU765_v2.g7561"/>
</dbReference>
<proteinExistence type="predicted"/>
<sequence>MSLPGVSPTETVVVRTTCAKSGGFRKYTKLPNRNIFKNACYVMSGELETRIKRRGLVFDRETQWQRLPVYFSLLKGFLFVYMKEESGYGLRIQNAGEVKFEGERIYTGCGNEKKTHYKAVMKIVYSFGEINFRFKSNDNLRAWRSILLAAHQCPKSLMKVGAEVCKKLHWNDAASILSAHSMKSAVGLEHLQEKVQVDSIALSRRHVESENEYSQQSSANGQQTKENAHSMKSAVGLEHLQEKVQVDSIALSRRHVESENEYSQQSSANGQQTKENGSSVEKNEENPSSCNITDECITCRTPRKEEDDDSQNLVAVKSPGLGTTSSWKSNFDESVKTAASGKSLGKSAKADTSLQTAAAPDHLDDEDNHSTTTDSTLEQTASTSSIKSLHTAIENKQTAAPIPSRRAYIVRSSGSLKNSQIMQFWKTKESEDKNLPINFCARPKAPPRRVTFKNTPEVSVGGHNPRRIVSPTKYYATVEEAVRGCDESLI</sequence>
<protein>
    <submittedName>
        <fullName evidence="2">PH domain-containing protein</fullName>
    </submittedName>
</protein>
<name>A0AC34RJY1_9BILA</name>